<evidence type="ECO:0000313" key="3">
    <source>
        <dbReference type="EMBL" id="CAJ0569249.1"/>
    </source>
</evidence>
<gene>
    <name evidence="4" type="ORF">MSPICULIGERA_LOCUS10477</name>
    <name evidence="2" type="ORF">MSPICULIGERA_LOCUS5323</name>
    <name evidence="3" type="ORF">MSPICULIGERA_LOCUS7734</name>
</gene>
<feature type="region of interest" description="Disordered" evidence="1">
    <location>
        <begin position="1"/>
        <end position="24"/>
    </location>
</feature>
<dbReference type="EMBL" id="CATQJA010001989">
    <property type="protein sequence ID" value="CAJ0569249.1"/>
    <property type="molecule type" value="Genomic_DNA"/>
</dbReference>
<dbReference type="Proteomes" id="UP001177023">
    <property type="component" value="Unassembled WGS sequence"/>
</dbReference>
<comment type="caution">
    <text evidence="3">The sequence shown here is derived from an EMBL/GenBank/DDBJ whole genome shotgun (WGS) entry which is preliminary data.</text>
</comment>
<evidence type="ECO:0000313" key="2">
    <source>
        <dbReference type="EMBL" id="CAJ0566734.1"/>
    </source>
</evidence>
<evidence type="ECO:0000313" key="5">
    <source>
        <dbReference type="Proteomes" id="UP001177023"/>
    </source>
</evidence>
<evidence type="ECO:0000256" key="1">
    <source>
        <dbReference type="SAM" id="MobiDB-lite"/>
    </source>
</evidence>
<name>A0AA36CHQ0_9BILA</name>
<accession>A0AA36CHQ0</accession>
<dbReference type="AlphaFoldDB" id="A0AA36CHQ0"/>
<evidence type="ECO:0000313" key="4">
    <source>
        <dbReference type="EMBL" id="CAJ0572083.1"/>
    </source>
</evidence>
<feature type="non-terminal residue" evidence="3">
    <location>
        <position position="1"/>
    </location>
</feature>
<organism evidence="3 5">
    <name type="scientific">Mesorhabditis spiculigera</name>
    <dbReference type="NCBI Taxonomy" id="96644"/>
    <lineage>
        <taxon>Eukaryota</taxon>
        <taxon>Metazoa</taxon>
        <taxon>Ecdysozoa</taxon>
        <taxon>Nematoda</taxon>
        <taxon>Chromadorea</taxon>
        <taxon>Rhabditida</taxon>
        <taxon>Rhabditina</taxon>
        <taxon>Rhabditomorpha</taxon>
        <taxon>Rhabditoidea</taxon>
        <taxon>Rhabditidae</taxon>
        <taxon>Mesorhabditinae</taxon>
        <taxon>Mesorhabditis</taxon>
    </lineage>
</organism>
<keyword evidence="5" id="KW-1185">Reference proteome</keyword>
<dbReference type="EMBL" id="CATQJA010002590">
    <property type="protein sequence ID" value="CAJ0572083.1"/>
    <property type="molecule type" value="Genomic_DNA"/>
</dbReference>
<sequence length="79" mass="8617">MPRIDEPLPQRGSPGPDKMPKGWGIDATISILDATGKRHQLKISAMSRSDSAATTVIVQDRPVTFGHGKSKYPEEMSLQ</sequence>
<dbReference type="EMBL" id="CATQJA010001310">
    <property type="protein sequence ID" value="CAJ0566734.1"/>
    <property type="molecule type" value="Genomic_DNA"/>
</dbReference>
<proteinExistence type="predicted"/>
<protein>
    <submittedName>
        <fullName evidence="3">Uncharacterized protein</fullName>
    </submittedName>
</protein>
<reference evidence="3" key="1">
    <citation type="submission" date="2023-06" db="EMBL/GenBank/DDBJ databases">
        <authorList>
            <person name="Delattre M."/>
        </authorList>
    </citation>
    <scope>NUCLEOTIDE SEQUENCE</scope>
    <source>
        <strain evidence="3">AF72</strain>
    </source>
</reference>